<dbReference type="InterPro" id="IPR054187">
    <property type="entry name" value="DUF6892"/>
</dbReference>
<evidence type="ECO:0000313" key="5">
    <source>
        <dbReference type="Proteomes" id="UP000501107"/>
    </source>
</evidence>
<proteinExistence type="predicted"/>
<sequence>MGKSEMFQDFNFKLVVIEALLDKEPLFLKELKDLIDKHTNHFEWYSGAGPIVEIRDFLEELTLKISDLEKIESLCFDGGNEIYHILKPDWDGEDSLFDVISVEGFQNLKNLKTVEYISMCYPKVLEPFKQAGIEIED</sequence>
<dbReference type="KEGG" id="btw:BF38_4394"/>
<dbReference type="Pfam" id="PF21832">
    <property type="entry name" value="DUF6892"/>
    <property type="match status" value="1"/>
</dbReference>
<evidence type="ECO:0000313" key="4">
    <source>
        <dbReference type="Proteomes" id="UP000031876"/>
    </source>
</evidence>
<protein>
    <submittedName>
        <fullName evidence="3">YbaK/ebsC family protein</fullName>
    </submittedName>
</protein>
<dbReference type="RefSeq" id="WP_000520201.1">
    <property type="nucleotide sequence ID" value="NZ_CP009335.1"/>
</dbReference>
<dbReference type="EMBL" id="CP053980">
    <property type="protein sequence ID" value="QKH27961.1"/>
    <property type="molecule type" value="Genomic_DNA"/>
</dbReference>
<dbReference type="AlphaFoldDB" id="A0A0B5NZU6"/>
<dbReference type="EMBL" id="CP009335">
    <property type="protein sequence ID" value="AJG79022.1"/>
    <property type="molecule type" value="Genomic_DNA"/>
</dbReference>
<evidence type="ECO:0000259" key="1">
    <source>
        <dbReference type="Pfam" id="PF21832"/>
    </source>
</evidence>
<evidence type="ECO:0000313" key="3">
    <source>
        <dbReference type="EMBL" id="QKH27961.1"/>
    </source>
</evidence>
<feature type="domain" description="DUF6892" evidence="1">
    <location>
        <begin position="6"/>
        <end position="135"/>
    </location>
</feature>
<reference evidence="2 4" key="1">
    <citation type="journal article" date="2015" name="Genome Announc.">
        <title>Complete genome sequences for 35 biothreat assay-relevant bacillus species.</title>
        <authorList>
            <person name="Johnson S.L."/>
            <person name="Daligault H.E."/>
            <person name="Davenport K.W."/>
            <person name="Jaissle J."/>
            <person name="Frey K.G."/>
            <person name="Ladner J.T."/>
            <person name="Broomall S.M."/>
            <person name="Bishop-Lilly K.A."/>
            <person name="Bruce D.C."/>
            <person name="Gibbons H.S."/>
            <person name="Coyne S.R."/>
            <person name="Lo C.C."/>
            <person name="Meincke L."/>
            <person name="Munk A.C."/>
            <person name="Koroleva G.I."/>
            <person name="Rosenzweig C.N."/>
            <person name="Palacios G.F."/>
            <person name="Redden C.L."/>
            <person name="Minogue T.D."/>
            <person name="Chain P.S."/>
        </authorList>
    </citation>
    <scope>NUCLEOTIDE SEQUENCE [LARGE SCALE GENOMIC DNA]</scope>
    <source>
        <strain evidence="2 4">HD1011</strain>
    </source>
</reference>
<name>A0A0B5NZU6_BACTU</name>
<dbReference type="Proteomes" id="UP000031876">
    <property type="component" value="Chromosome"/>
</dbReference>
<reference evidence="3 5" key="2">
    <citation type="submission" date="2020-05" db="EMBL/GenBank/DDBJ databases">
        <title>FDA dAtabase for Regulatory Grade micrObial Sequences (FDA-ARGOS): Supporting development and validation of Infectious Disease Dx tests.</title>
        <authorList>
            <person name="Nelson B."/>
            <person name="Plummer A."/>
            <person name="Tallon L."/>
            <person name="Sadzewicz L."/>
            <person name="Zhao X."/>
            <person name="Vavikolanu K."/>
            <person name="Mehta A."/>
            <person name="Aluvathingal J."/>
            <person name="Nadendla S."/>
            <person name="Myers T."/>
            <person name="Yan Y."/>
            <person name="Sichtig H."/>
        </authorList>
    </citation>
    <scope>NUCLEOTIDE SEQUENCE [LARGE SCALE GENOMIC DNA]</scope>
    <source>
        <strain evidence="3 5">FDAARGOS_795</strain>
    </source>
</reference>
<accession>A0A0B5NZU6</accession>
<evidence type="ECO:0000313" key="2">
    <source>
        <dbReference type="EMBL" id="AJG79022.1"/>
    </source>
</evidence>
<dbReference type="Proteomes" id="UP000501107">
    <property type="component" value="Chromosome"/>
</dbReference>
<gene>
    <name evidence="2" type="ORF">BF38_4394</name>
    <name evidence="3" type="ORF">FOC89_29740</name>
</gene>
<organism evidence="3 5">
    <name type="scientific">Bacillus thuringiensis</name>
    <dbReference type="NCBI Taxonomy" id="1428"/>
    <lineage>
        <taxon>Bacteria</taxon>
        <taxon>Bacillati</taxon>
        <taxon>Bacillota</taxon>
        <taxon>Bacilli</taxon>
        <taxon>Bacillales</taxon>
        <taxon>Bacillaceae</taxon>
        <taxon>Bacillus</taxon>
        <taxon>Bacillus cereus group</taxon>
    </lineage>
</organism>